<dbReference type="eggNOG" id="COG4869">
    <property type="taxonomic scope" value="Bacteria"/>
</dbReference>
<dbReference type="EC" id="2.3.1.222" evidence="3 9"/>
<evidence type="ECO:0000313" key="10">
    <source>
        <dbReference type="EMBL" id="AEH51281.1"/>
    </source>
</evidence>
<evidence type="ECO:0000256" key="4">
    <source>
        <dbReference type="ARBA" id="ARBA00020837"/>
    </source>
</evidence>
<evidence type="ECO:0000256" key="9">
    <source>
        <dbReference type="PIRNR" id="PIRNR010130"/>
    </source>
</evidence>
<dbReference type="EMBL" id="CP002351">
    <property type="protein sequence ID" value="AEH51281.1"/>
    <property type="molecule type" value="Genomic_DNA"/>
</dbReference>
<comment type="function">
    <text evidence="9">Involved in 1,2-propanediol (1,2-PD) degradation by catalyzing the conversion of propanoyl-CoA to propanoyl-phosphate.</text>
</comment>
<evidence type="ECO:0000256" key="1">
    <source>
        <dbReference type="ARBA" id="ARBA00001947"/>
    </source>
</evidence>
<evidence type="ECO:0000256" key="5">
    <source>
        <dbReference type="ARBA" id="ARBA00022679"/>
    </source>
</evidence>
<evidence type="ECO:0000256" key="3">
    <source>
        <dbReference type="ARBA" id="ARBA00012206"/>
    </source>
</evidence>
<dbReference type="UniPathway" id="UPA00621"/>
<keyword evidence="5 9" id="KW-0808">Transferase</keyword>
<reference evidence="10 11" key="1">
    <citation type="submission" date="2010-11" db="EMBL/GenBank/DDBJ databases">
        <title>The complete genome of Thermotoga thermarum DSM 5069.</title>
        <authorList>
            <consortium name="US DOE Joint Genome Institute (JGI-PGF)"/>
            <person name="Lucas S."/>
            <person name="Copeland A."/>
            <person name="Lapidus A."/>
            <person name="Bruce D."/>
            <person name="Goodwin L."/>
            <person name="Pitluck S."/>
            <person name="Kyrpides N."/>
            <person name="Mavromatis K."/>
            <person name="Ivanova N."/>
            <person name="Zeytun A."/>
            <person name="Brettin T."/>
            <person name="Detter J.C."/>
            <person name="Tapia R."/>
            <person name="Han C."/>
            <person name="Land M."/>
            <person name="Hauser L."/>
            <person name="Markowitz V."/>
            <person name="Cheng J.-F."/>
            <person name="Hugenholtz P."/>
            <person name="Woyke T."/>
            <person name="Wu D."/>
            <person name="Spring S."/>
            <person name="Schroeder M."/>
            <person name="Brambilla E."/>
            <person name="Klenk H.-P."/>
            <person name="Eisen J.A."/>
        </authorList>
    </citation>
    <scope>NUCLEOTIDE SEQUENCE [LARGE SCALE GENOMIC DNA]</scope>
    <source>
        <strain evidence="10 11">DSM 5069</strain>
    </source>
</reference>
<keyword evidence="8 9" id="KW-0012">Acyltransferase</keyword>
<dbReference type="PIRSF" id="PIRSF010130">
    <property type="entry name" value="PduL"/>
    <property type="match status" value="1"/>
</dbReference>
<dbReference type="GO" id="GO:0016747">
    <property type="term" value="F:acyltransferase activity, transferring groups other than amino-acyl groups"/>
    <property type="evidence" value="ECO:0007669"/>
    <property type="project" value="InterPro"/>
</dbReference>
<dbReference type="GO" id="GO:0051144">
    <property type="term" value="P:1,2-propanediol catabolic process"/>
    <property type="evidence" value="ECO:0007669"/>
    <property type="project" value="UniProtKB-UniPathway"/>
</dbReference>
<evidence type="ECO:0000256" key="8">
    <source>
        <dbReference type="ARBA" id="ARBA00023315"/>
    </source>
</evidence>
<sequence length="195" mass="21514">MIKKEPGINVGVSNRHVHLSQKDLEALFGVGYQLTELKPLSQPGQFACKETVTIVGPKGAIENVRILGPVRKETQVEISRTDAFKLGINAPVRESGDIEGTPGIVIIGLKGVVVVEKGVIIAKRHIHMHPKDAEHYGVKDKQIVKVLAEKPERRIIFDDVVVRVSDKFALDFHIDTDEANAAMLNNGDLVWIVEF</sequence>
<comment type="cofactor">
    <cofactor evidence="1">
        <name>Zn(2+)</name>
        <dbReference type="ChEBI" id="CHEBI:29105"/>
    </cofactor>
</comment>
<dbReference type="Pfam" id="PF06130">
    <property type="entry name" value="PTAC"/>
    <property type="match status" value="1"/>
</dbReference>
<evidence type="ECO:0000256" key="7">
    <source>
        <dbReference type="ARBA" id="ARBA00022833"/>
    </source>
</evidence>
<gene>
    <name evidence="10" type="ORF">Theth_1209</name>
</gene>
<dbReference type="PANTHER" id="PTHR39453">
    <property type="entry name" value="PHOSPHATE PROPANOYLTRANSFERASE"/>
    <property type="match status" value="1"/>
</dbReference>
<dbReference type="Proteomes" id="UP000006804">
    <property type="component" value="Chromosome"/>
</dbReference>
<dbReference type="PANTHER" id="PTHR39453:SF1">
    <property type="entry name" value="PHOSPHATE PROPANOYLTRANSFERASE"/>
    <property type="match status" value="1"/>
</dbReference>
<dbReference type="InterPro" id="IPR008300">
    <property type="entry name" value="PTAC"/>
</dbReference>
<dbReference type="RefSeq" id="WP_013932500.1">
    <property type="nucleotide sequence ID" value="NC_015707.1"/>
</dbReference>
<proteinExistence type="inferred from homology"/>
<comment type="similarity">
    <text evidence="2 9">Belongs to the PduL family.</text>
</comment>
<dbReference type="GO" id="GO:0046872">
    <property type="term" value="F:metal ion binding"/>
    <property type="evidence" value="ECO:0007669"/>
    <property type="project" value="UniProtKB-KW"/>
</dbReference>
<comment type="pathway">
    <text evidence="9">Polyol metabolism; 1,2-propanediol degradation.</text>
</comment>
<dbReference type="HOGENOM" id="CLU_080676_1_0_0"/>
<dbReference type="NCBIfam" id="NF011652">
    <property type="entry name" value="PRK15070.1"/>
    <property type="match status" value="1"/>
</dbReference>
<evidence type="ECO:0000256" key="6">
    <source>
        <dbReference type="ARBA" id="ARBA00022723"/>
    </source>
</evidence>
<dbReference type="KEGG" id="tta:Theth_1209"/>
<evidence type="ECO:0000313" key="11">
    <source>
        <dbReference type="Proteomes" id="UP000006804"/>
    </source>
</evidence>
<keyword evidence="11" id="KW-1185">Reference proteome</keyword>
<accession>F7YTQ4</accession>
<keyword evidence="6" id="KW-0479">Metal-binding</keyword>
<protein>
    <recommendedName>
        <fullName evidence="4 9">Phosphate propanoyltransferase</fullName>
        <ecNumber evidence="3 9">2.3.1.222</ecNumber>
    </recommendedName>
</protein>
<comment type="catalytic activity">
    <reaction evidence="9">
        <text>propanoyl-CoA + phosphate = propanoyl phosphate + CoA</text>
        <dbReference type="Rhea" id="RHEA:28046"/>
        <dbReference type="ChEBI" id="CHEBI:43474"/>
        <dbReference type="ChEBI" id="CHEBI:57287"/>
        <dbReference type="ChEBI" id="CHEBI:57392"/>
        <dbReference type="ChEBI" id="CHEBI:58933"/>
        <dbReference type="EC" id="2.3.1.222"/>
    </reaction>
</comment>
<dbReference type="PATRIC" id="fig|688269.3.peg.1246"/>
<dbReference type="STRING" id="688269.Theth_1209"/>
<keyword evidence="7" id="KW-0862">Zinc</keyword>
<evidence type="ECO:0000256" key="2">
    <source>
        <dbReference type="ARBA" id="ARBA00007342"/>
    </source>
</evidence>
<organism evidence="10 11">
    <name type="scientific">Pseudothermotoga thermarum DSM 5069</name>
    <dbReference type="NCBI Taxonomy" id="688269"/>
    <lineage>
        <taxon>Bacteria</taxon>
        <taxon>Thermotogati</taxon>
        <taxon>Thermotogota</taxon>
        <taxon>Thermotogae</taxon>
        <taxon>Thermotogales</taxon>
        <taxon>Thermotogaceae</taxon>
        <taxon>Pseudothermotoga</taxon>
    </lineage>
</organism>
<dbReference type="OrthoDB" id="9784365at2"/>
<name>F7YTQ4_9THEM</name>
<dbReference type="AlphaFoldDB" id="F7YTQ4"/>